<dbReference type="InterPro" id="IPR051204">
    <property type="entry name" value="ABC_transp_perm/SBD"/>
</dbReference>
<dbReference type="CDD" id="cd13610">
    <property type="entry name" value="PBP2_ChoS"/>
    <property type="match status" value="1"/>
</dbReference>
<dbReference type="Gene3D" id="3.40.190.10">
    <property type="entry name" value="Periplasmic binding protein-like II"/>
    <property type="match status" value="1"/>
</dbReference>
<dbReference type="InterPro" id="IPR035906">
    <property type="entry name" value="MetI-like_sf"/>
</dbReference>
<evidence type="ECO:0000256" key="2">
    <source>
        <dbReference type="ARBA" id="ARBA00022448"/>
    </source>
</evidence>
<dbReference type="CDD" id="cd06261">
    <property type="entry name" value="TM_PBP2"/>
    <property type="match status" value="1"/>
</dbReference>
<evidence type="ECO:0000313" key="11">
    <source>
        <dbReference type="Proteomes" id="UP000030643"/>
    </source>
</evidence>
<dbReference type="PANTHER" id="PTHR30177">
    <property type="entry name" value="GLYCINE BETAINE/L-PROLINE TRANSPORT SYSTEM PERMEASE PROTEIN PROW"/>
    <property type="match status" value="1"/>
</dbReference>
<comment type="similarity">
    <text evidence="7">In the N-terminal section; belongs to the binding-protein-dependent transport system permease family.</text>
</comment>
<comment type="subcellular location">
    <subcellularLocation>
        <location evidence="8">Cell membrane</location>
        <topology evidence="8">Multi-pass membrane protein</topology>
    </subcellularLocation>
    <subcellularLocation>
        <location evidence="1">Membrane</location>
        <topology evidence="1">Multi-pass membrane protein</topology>
    </subcellularLocation>
</comment>
<dbReference type="PROSITE" id="PS50928">
    <property type="entry name" value="ABC_TM1"/>
    <property type="match status" value="1"/>
</dbReference>
<dbReference type="Gene3D" id="3.40.190.120">
    <property type="entry name" value="Osmoprotection protein (prox), domain 2"/>
    <property type="match status" value="1"/>
</dbReference>
<comment type="similarity">
    <text evidence="6">In the C-terminal section; belongs to the OsmX family.</text>
</comment>
<dbReference type="AlphaFoldDB" id="A0A069CSX8"/>
<dbReference type="Gene3D" id="1.10.3720.10">
    <property type="entry name" value="MetI-like"/>
    <property type="match status" value="1"/>
</dbReference>
<evidence type="ECO:0000256" key="4">
    <source>
        <dbReference type="ARBA" id="ARBA00022989"/>
    </source>
</evidence>
<feature type="transmembrane region" description="Helical" evidence="8">
    <location>
        <begin position="20"/>
        <end position="42"/>
    </location>
</feature>
<keyword evidence="4 8" id="KW-1133">Transmembrane helix</keyword>
<evidence type="ECO:0000256" key="1">
    <source>
        <dbReference type="ARBA" id="ARBA00004141"/>
    </source>
</evidence>
<dbReference type="Pfam" id="PF00528">
    <property type="entry name" value="BPD_transp_1"/>
    <property type="match status" value="1"/>
</dbReference>
<dbReference type="Pfam" id="PF04069">
    <property type="entry name" value="OpuAC"/>
    <property type="match status" value="1"/>
</dbReference>
<evidence type="ECO:0000256" key="5">
    <source>
        <dbReference type="ARBA" id="ARBA00023136"/>
    </source>
</evidence>
<dbReference type="GO" id="GO:0043190">
    <property type="term" value="C:ATP-binding cassette (ABC) transporter complex"/>
    <property type="evidence" value="ECO:0007669"/>
    <property type="project" value="InterPro"/>
</dbReference>
<evidence type="ECO:0000256" key="8">
    <source>
        <dbReference type="RuleBase" id="RU363032"/>
    </source>
</evidence>
<dbReference type="Proteomes" id="UP000030643">
    <property type="component" value="Unassembled WGS sequence"/>
</dbReference>
<evidence type="ECO:0000259" key="9">
    <source>
        <dbReference type="PROSITE" id="PS50928"/>
    </source>
</evidence>
<dbReference type="SUPFAM" id="SSF53850">
    <property type="entry name" value="Periplasmic binding protein-like II"/>
    <property type="match status" value="1"/>
</dbReference>
<dbReference type="GO" id="GO:0022857">
    <property type="term" value="F:transmembrane transporter activity"/>
    <property type="evidence" value="ECO:0007669"/>
    <property type="project" value="InterPro"/>
</dbReference>
<keyword evidence="3 8" id="KW-0812">Transmembrane</keyword>
<evidence type="ECO:0000256" key="3">
    <source>
        <dbReference type="ARBA" id="ARBA00022692"/>
    </source>
</evidence>
<organism evidence="10 11">
    <name type="scientific">Weissella oryzae (strain DSM 25784 / JCM 18191 / LMG 30913 / SG25)</name>
    <dbReference type="NCBI Taxonomy" id="1329250"/>
    <lineage>
        <taxon>Bacteria</taxon>
        <taxon>Bacillati</taxon>
        <taxon>Bacillota</taxon>
        <taxon>Bacilli</taxon>
        <taxon>Lactobacillales</taxon>
        <taxon>Lactobacillaceae</taxon>
        <taxon>Weissella</taxon>
    </lineage>
</organism>
<reference evidence="11" key="1">
    <citation type="journal article" date="2014" name="Genome Announc.">
        <title>Draft genome sequence of Weissella oryzae SG25T, isolated from fermented rice grains.</title>
        <authorList>
            <person name="Tanizawa Y."/>
            <person name="Fujisawa T."/>
            <person name="Mochizuki T."/>
            <person name="Kaminuma E."/>
            <person name="Suzuki Y."/>
            <person name="Nakamura Y."/>
            <person name="Tohno M."/>
        </authorList>
    </citation>
    <scope>NUCLEOTIDE SEQUENCE [LARGE SCALE GENOMIC DNA]</scope>
    <source>
        <strain evidence="11">DSM 25784 / JCM 18191 / LMG 30913 / SG25</strain>
    </source>
</reference>
<feature type="transmembrane region" description="Helical" evidence="8">
    <location>
        <begin position="63"/>
        <end position="91"/>
    </location>
</feature>
<dbReference type="InterPro" id="IPR007210">
    <property type="entry name" value="ABC_Gly_betaine_transp_sub-bd"/>
</dbReference>
<dbReference type="InterPro" id="IPR058089">
    <property type="entry name" value="EgtUBC_SBD"/>
</dbReference>
<dbReference type="STRING" id="1329250.WOSG25_060330"/>
<dbReference type="EMBL" id="DF820489">
    <property type="protein sequence ID" value="GAK30915.1"/>
    <property type="molecule type" value="Genomic_DNA"/>
</dbReference>
<feature type="transmembrane region" description="Helical" evidence="8">
    <location>
        <begin position="176"/>
        <end position="198"/>
    </location>
</feature>
<dbReference type="OrthoDB" id="9801163at2"/>
<feature type="domain" description="ABC transmembrane type-1" evidence="9">
    <location>
        <begin position="16"/>
        <end position="199"/>
    </location>
</feature>
<evidence type="ECO:0000256" key="6">
    <source>
        <dbReference type="ARBA" id="ARBA00035642"/>
    </source>
</evidence>
<gene>
    <name evidence="10" type="ORF">WOSG25_060330</name>
</gene>
<dbReference type="RefSeq" id="WP_027698975.1">
    <property type="nucleotide sequence ID" value="NZ_DF820489.1"/>
</dbReference>
<name>A0A069CSX8_WEIOS</name>
<sequence>MISSLTGRWSDLLLALWQHIQLTACALLLAALLAIPLAVWALRHKKSAEIILQVTGILQTIPSLAVLAIMIPLVGIGFPAALTALVVYALLPIFQNTYLGLSQIEPELIDSAQALGLPRNKILWHVRFPLAQDSIIAGLRTAAVMIVGTGTLAALIGAGGLGSFILLGISRNDNSLLIIGALTSALLAIVVTLGIQWIGKLRALFRWSILAVLLGGITIGTVTPMLIHRTNNTVIIAGKLGSEPAILIAMYKDLIQVEEPNLKIVTKDNFGTTSFLYTALKNNDISIYPEFTGTVLSDIAPKPVTLPAGASAKMTYYKAQQVAQKLDLTLGKPSQFNDTYALAVKESLAKKYDLVTIGDLAKVPSMQGGMTAEFLDRQDGWPGVAKAYGLTNINTTSFDPDLRYQAIAQDKVALVDAYSTDSQLRQYHLQILQDNQHFFPAYQAVPMMKTSFAKDHPEIVRALNRLAGKITDQEMQQMNYLVNVKHHSANQVAKTYLTQHHLLKN</sequence>
<dbReference type="GO" id="GO:0031460">
    <property type="term" value="P:glycine betaine transport"/>
    <property type="evidence" value="ECO:0007669"/>
    <property type="project" value="TreeGrafter"/>
</dbReference>
<dbReference type="InterPro" id="IPR000515">
    <property type="entry name" value="MetI-like"/>
</dbReference>
<dbReference type="eggNOG" id="COG1174">
    <property type="taxonomic scope" value="Bacteria"/>
</dbReference>
<feature type="transmembrane region" description="Helical" evidence="8">
    <location>
        <begin position="204"/>
        <end position="227"/>
    </location>
</feature>
<proteinExistence type="inferred from homology"/>
<keyword evidence="5 8" id="KW-0472">Membrane</keyword>
<feature type="transmembrane region" description="Helical" evidence="8">
    <location>
        <begin position="142"/>
        <end position="169"/>
    </location>
</feature>
<dbReference type="PANTHER" id="PTHR30177:SF4">
    <property type="entry name" value="OSMOPROTECTANT IMPORT PERMEASE PROTEIN OSMW"/>
    <property type="match status" value="1"/>
</dbReference>
<dbReference type="SUPFAM" id="SSF161098">
    <property type="entry name" value="MetI-like"/>
    <property type="match status" value="1"/>
</dbReference>
<evidence type="ECO:0000313" key="10">
    <source>
        <dbReference type="EMBL" id="GAK30915.1"/>
    </source>
</evidence>
<comment type="similarity">
    <text evidence="8">Belongs to the binding-protein-dependent transport system permease family.</text>
</comment>
<dbReference type="FunFam" id="1.10.3720.10:FF:000001">
    <property type="entry name" value="Glycine betaine ABC transporter, permease"/>
    <property type="match status" value="1"/>
</dbReference>
<keyword evidence="2 8" id="KW-0813">Transport</keyword>
<accession>A0A069CSX8</accession>
<protein>
    <submittedName>
        <fullName evidence="10">ABC-type proline/glycine betaine transport systems, permease component</fullName>
    </submittedName>
</protein>
<evidence type="ECO:0000256" key="7">
    <source>
        <dbReference type="ARBA" id="ARBA00035652"/>
    </source>
</evidence>
<keyword evidence="11" id="KW-1185">Reference proteome</keyword>
<dbReference type="eggNOG" id="COG1732">
    <property type="taxonomic scope" value="Bacteria"/>
</dbReference>